<name>A0A4Y2K6S2_ARAVE</name>
<dbReference type="EMBL" id="BGPR01004255">
    <property type="protein sequence ID" value="GBM97639.1"/>
    <property type="molecule type" value="Genomic_DNA"/>
</dbReference>
<accession>A0A4Y2K6S2</accession>
<proteinExistence type="predicted"/>
<comment type="caution">
    <text evidence="1">The sequence shown here is derived from an EMBL/GenBank/DDBJ whole genome shotgun (WGS) entry which is preliminary data.</text>
</comment>
<organism evidence="1 2">
    <name type="scientific">Araneus ventricosus</name>
    <name type="common">Orbweaver spider</name>
    <name type="synonym">Epeira ventricosa</name>
    <dbReference type="NCBI Taxonomy" id="182803"/>
    <lineage>
        <taxon>Eukaryota</taxon>
        <taxon>Metazoa</taxon>
        <taxon>Ecdysozoa</taxon>
        <taxon>Arthropoda</taxon>
        <taxon>Chelicerata</taxon>
        <taxon>Arachnida</taxon>
        <taxon>Araneae</taxon>
        <taxon>Araneomorphae</taxon>
        <taxon>Entelegynae</taxon>
        <taxon>Araneoidea</taxon>
        <taxon>Araneidae</taxon>
        <taxon>Araneus</taxon>
    </lineage>
</organism>
<protein>
    <submittedName>
        <fullName evidence="1">Uncharacterized protein</fullName>
    </submittedName>
</protein>
<dbReference type="AlphaFoldDB" id="A0A4Y2K6S2"/>
<reference evidence="1 2" key="1">
    <citation type="journal article" date="2019" name="Sci. Rep.">
        <title>Orb-weaving spider Araneus ventricosus genome elucidates the spidroin gene catalogue.</title>
        <authorList>
            <person name="Kono N."/>
            <person name="Nakamura H."/>
            <person name="Ohtoshi R."/>
            <person name="Moran D.A.P."/>
            <person name="Shinohara A."/>
            <person name="Yoshida Y."/>
            <person name="Fujiwara M."/>
            <person name="Mori M."/>
            <person name="Tomita M."/>
            <person name="Arakawa K."/>
        </authorList>
    </citation>
    <scope>NUCLEOTIDE SEQUENCE [LARGE SCALE GENOMIC DNA]</scope>
</reference>
<keyword evidence="2" id="KW-1185">Reference proteome</keyword>
<dbReference type="Proteomes" id="UP000499080">
    <property type="component" value="Unassembled WGS sequence"/>
</dbReference>
<sequence length="99" mass="10782">MVAVAVGSRCHISNYSLPMQPFPRLERFPVPRSGPFLFTQLGGNEESQEILGGSARCFPSVKVQERLLHSTPTNGNAAVAEMILKPGKISQMEQTKLLG</sequence>
<evidence type="ECO:0000313" key="1">
    <source>
        <dbReference type="EMBL" id="GBM97639.1"/>
    </source>
</evidence>
<gene>
    <name evidence="1" type="ORF">AVEN_101955_1</name>
</gene>
<evidence type="ECO:0000313" key="2">
    <source>
        <dbReference type="Proteomes" id="UP000499080"/>
    </source>
</evidence>